<gene>
    <name evidence="7" type="ORF">BD626DRAFT_489667</name>
</gene>
<proteinExistence type="predicted"/>
<name>A0A550CIV2_9AGAR</name>
<keyword evidence="5" id="KW-0472">Membrane</keyword>
<dbReference type="GO" id="GO:0016491">
    <property type="term" value="F:oxidoreductase activity"/>
    <property type="evidence" value="ECO:0007669"/>
    <property type="project" value="UniProtKB-KW"/>
</dbReference>
<feature type="region of interest" description="Disordered" evidence="4">
    <location>
        <begin position="213"/>
        <end position="237"/>
    </location>
</feature>
<organism evidence="7 8">
    <name type="scientific">Schizophyllum amplum</name>
    <dbReference type="NCBI Taxonomy" id="97359"/>
    <lineage>
        <taxon>Eukaryota</taxon>
        <taxon>Fungi</taxon>
        <taxon>Dikarya</taxon>
        <taxon>Basidiomycota</taxon>
        <taxon>Agaricomycotina</taxon>
        <taxon>Agaricomycetes</taxon>
        <taxon>Agaricomycetidae</taxon>
        <taxon>Agaricales</taxon>
        <taxon>Schizophyllaceae</taxon>
        <taxon>Schizophyllum</taxon>
    </lineage>
</organism>
<dbReference type="Gene3D" id="3.50.50.60">
    <property type="entry name" value="FAD/NAD(P)-binding domain"/>
    <property type="match status" value="2"/>
</dbReference>
<evidence type="ECO:0000313" key="8">
    <source>
        <dbReference type="Proteomes" id="UP000320762"/>
    </source>
</evidence>
<evidence type="ECO:0000259" key="6">
    <source>
        <dbReference type="Pfam" id="PF07992"/>
    </source>
</evidence>
<feature type="transmembrane region" description="Helical" evidence="5">
    <location>
        <begin position="507"/>
        <end position="526"/>
    </location>
</feature>
<evidence type="ECO:0000313" key="7">
    <source>
        <dbReference type="EMBL" id="TRM64707.1"/>
    </source>
</evidence>
<dbReference type="EMBL" id="VDMD01000006">
    <property type="protein sequence ID" value="TRM64707.1"/>
    <property type="molecule type" value="Genomic_DNA"/>
</dbReference>
<dbReference type="PANTHER" id="PTHR23023">
    <property type="entry name" value="DIMETHYLANILINE MONOOXYGENASE"/>
    <property type="match status" value="1"/>
</dbReference>
<protein>
    <recommendedName>
        <fullName evidence="6">FAD/NAD(P)-binding domain-containing protein</fullName>
    </recommendedName>
</protein>
<keyword evidence="3" id="KW-0560">Oxidoreductase</keyword>
<dbReference type="Pfam" id="PF07992">
    <property type="entry name" value="Pyr_redox_2"/>
    <property type="match status" value="1"/>
</dbReference>
<dbReference type="InterPro" id="IPR050346">
    <property type="entry name" value="FMO-like"/>
</dbReference>
<feature type="domain" description="FAD/NAD(P)-binding" evidence="6">
    <location>
        <begin position="66"/>
        <end position="295"/>
    </location>
</feature>
<reference evidence="7 8" key="1">
    <citation type="journal article" date="2019" name="New Phytol.">
        <title>Comparative genomics reveals unique wood-decay strategies and fruiting body development in the Schizophyllaceae.</title>
        <authorList>
            <person name="Almasi E."/>
            <person name="Sahu N."/>
            <person name="Krizsan K."/>
            <person name="Balint B."/>
            <person name="Kovacs G.M."/>
            <person name="Kiss B."/>
            <person name="Cseklye J."/>
            <person name="Drula E."/>
            <person name="Henrissat B."/>
            <person name="Nagy I."/>
            <person name="Chovatia M."/>
            <person name="Adam C."/>
            <person name="LaButti K."/>
            <person name="Lipzen A."/>
            <person name="Riley R."/>
            <person name="Grigoriev I.V."/>
            <person name="Nagy L.G."/>
        </authorList>
    </citation>
    <scope>NUCLEOTIDE SEQUENCE [LARGE SCALE GENOMIC DNA]</scope>
    <source>
        <strain evidence="7 8">NL-1724</strain>
    </source>
</reference>
<keyword evidence="5" id="KW-1133">Transmembrane helix</keyword>
<sequence>MAKHIVSAAYSQTTKDYASIWTLLNPYTFLQYIWHLLYIATQVAIIAFFKPPTPKSKESPKQPFGRIAVIGAGLTGVSSAAHCIAHNFEVTIFEQKPREKGVGGIWRDVNSTSGLQINSIMYRFHPGLLWSRAFPLRDEILGEISRIWHEYSLEERTKFDTPVKSIKRGPSPENDPERSTWIINGDDSVLYDAVIVNVGTCGAPRFPEWANDWMESRSSSPSQDESDNEKHGANGTGHAKLIHSSELDSASAEVLTGKRVVVVGSGASGVEACETVIAKVGDLVEGKIKMIARSDKWIIPRNVIMDTLLASQPFGQEMPLSGVWEWWLRKTHYRDLAWMTPDDGRGIYEGTPVVNDEFLNHVRKGKIEYVRASPLGMDASGKGVSIRRKDAPKDSEPEMVEADVVIIATGFLKPTVDFFEDPDSVFPEGYQRPDLYLQNFSTEDWSILMTNSAYMNAIGTVGHFHIGIYTRILLTLLLDPGARPLPKDMKLWVDCVRFVKRGAKGGALGFFTYAELTIWLVMFHIFRPDRLKWIFFIMQGWGVHGPAGSY</sequence>
<dbReference type="STRING" id="97359.A0A550CIV2"/>
<evidence type="ECO:0000256" key="2">
    <source>
        <dbReference type="ARBA" id="ARBA00022827"/>
    </source>
</evidence>
<evidence type="ECO:0000256" key="3">
    <source>
        <dbReference type="ARBA" id="ARBA00023002"/>
    </source>
</evidence>
<keyword evidence="2" id="KW-0274">FAD</keyword>
<dbReference type="InterPro" id="IPR036188">
    <property type="entry name" value="FAD/NAD-bd_sf"/>
</dbReference>
<evidence type="ECO:0000256" key="4">
    <source>
        <dbReference type="SAM" id="MobiDB-lite"/>
    </source>
</evidence>
<dbReference type="SUPFAM" id="SSF51905">
    <property type="entry name" value="FAD/NAD(P)-binding domain"/>
    <property type="match status" value="1"/>
</dbReference>
<dbReference type="Proteomes" id="UP000320762">
    <property type="component" value="Unassembled WGS sequence"/>
</dbReference>
<dbReference type="InterPro" id="IPR023753">
    <property type="entry name" value="FAD/NAD-binding_dom"/>
</dbReference>
<feature type="transmembrane region" description="Helical" evidence="5">
    <location>
        <begin position="32"/>
        <end position="49"/>
    </location>
</feature>
<evidence type="ECO:0000256" key="1">
    <source>
        <dbReference type="ARBA" id="ARBA00022630"/>
    </source>
</evidence>
<dbReference type="AlphaFoldDB" id="A0A550CIV2"/>
<accession>A0A550CIV2</accession>
<comment type="caution">
    <text evidence="7">The sequence shown here is derived from an EMBL/GenBank/DDBJ whole genome shotgun (WGS) entry which is preliminary data.</text>
</comment>
<keyword evidence="1" id="KW-0285">Flavoprotein</keyword>
<dbReference type="OrthoDB" id="66881at2759"/>
<evidence type="ECO:0000256" key="5">
    <source>
        <dbReference type="SAM" id="Phobius"/>
    </source>
</evidence>
<keyword evidence="8" id="KW-1185">Reference proteome</keyword>
<keyword evidence="5" id="KW-0812">Transmembrane</keyword>